<accession>A0A1M6TDA1</accession>
<organism evidence="2 3">
    <name type="scientific">Shimia gijangensis</name>
    <dbReference type="NCBI Taxonomy" id="1470563"/>
    <lineage>
        <taxon>Bacteria</taxon>
        <taxon>Pseudomonadati</taxon>
        <taxon>Pseudomonadota</taxon>
        <taxon>Alphaproteobacteria</taxon>
        <taxon>Rhodobacterales</taxon>
        <taxon>Roseobacteraceae</taxon>
    </lineage>
</organism>
<dbReference type="STRING" id="1470563.SAMN05444000_13810"/>
<feature type="compositionally biased region" description="Low complexity" evidence="1">
    <location>
        <begin position="278"/>
        <end position="287"/>
    </location>
</feature>
<evidence type="ECO:0000313" key="2">
    <source>
        <dbReference type="EMBL" id="SHK54975.1"/>
    </source>
</evidence>
<gene>
    <name evidence="2" type="ORF">SAMN05444000_13810</name>
</gene>
<protein>
    <submittedName>
        <fullName evidence="2">Uncharacterized protein</fullName>
    </submittedName>
</protein>
<proteinExistence type="predicted"/>
<dbReference type="AlphaFoldDB" id="A0A1M6TDA1"/>
<name>A0A1M6TDA1_9RHOB</name>
<sequence length="300" mass="33024">MSGFSGYDAPSGPSALDYWKLTDELSVVDAAILITGNDPAQHYWDDDNNKIQETNHVGFEPAFKALRSAILSNGLRANIKLSARFPFDTYRGGYDTPPSDTYDDFTTSNEQGFKYTELMSRDPSYGTIKANFSLAAFEAGETVYICTEPNWRETTILTSDLKDWLRERNFFPAFFFGTGIQEGFRDKGNPRYAPKLAACVAAWEAVSQPARNRSVKQTLLDWLRSNAANFGVADGDGIVSEAVADELAKVVNWNPKGGATPTNPSSDEPNSRLPKPSPNNYPNSLNLEDAGDGLDSEIPF</sequence>
<keyword evidence="3" id="KW-1185">Reference proteome</keyword>
<evidence type="ECO:0000313" key="3">
    <source>
        <dbReference type="Proteomes" id="UP000183982"/>
    </source>
</evidence>
<dbReference type="OrthoDB" id="7926522at2"/>
<feature type="compositionally biased region" description="Acidic residues" evidence="1">
    <location>
        <begin position="289"/>
        <end position="300"/>
    </location>
</feature>
<dbReference type="EMBL" id="FQZQ01000038">
    <property type="protein sequence ID" value="SHK54975.1"/>
    <property type="molecule type" value="Genomic_DNA"/>
</dbReference>
<feature type="region of interest" description="Disordered" evidence="1">
    <location>
        <begin position="254"/>
        <end position="300"/>
    </location>
</feature>
<dbReference type="RefSeq" id="WP_073256983.1">
    <property type="nucleotide sequence ID" value="NZ_FQZQ01000038.1"/>
</dbReference>
<dbReference type="Proteomes" id="UP000183982">
    <property type="component" value="Unassembled WGS sequence"/>
</dbReference>
<evidence type="ECO:0000256" key="1">
    <source>
        <dbReference type="SAM" id="MobiDB-lite"/>
    </source>
</evidence>
<reference evidence="3" key="1">
    <citation type="submission" date="2016-11" db="EMBL/GenBank/DDBJ databases">
        <authorList>
            <person name="Varghese N."/>
            <person name="Submissions S."/>
        </authorList>
    </citation>
    <scope>NUCLEOTIDE SEQUENCE [LARGE SCALE GENOMIC DNA]</scope>
    <source>
        <strain evidence="3">DSM 100564</strain>
    </source>
</reference>